<dbReference type="GO" id="GO:0015740">
    <property type="term" value="P:C4-dicarboxylate transport"/>
    <property type="evidence" value="ECO:0007669"/>
    <property type="project" value="TreeGrafter"/>
</dbReference>
<comment type="subunit">
    <text evidence="9">The complex comprises the extracytoplasmic solute receptor protein and the two transmembrane proteins.</text>
</comment>
<dbReference type="InterPro" id="IPR055348">
    <property type="entry name" value="DctQ"/>
</dbReference>
<dbReference type="AlphaFoldDB" id="A0A923S5Z8"/>
<evidence type="ECO:0000256" key="8">
    <source>
        <dbReference type="ARBA" id="ARBA00038436"/>
    </source>
</evidence>
<keyword evidence="12" id="KW-1185">Reference proteome</keyword>
<feature type="transmembrane region" description="Helical" evidence="9">
    <location>
        <begin position="80"/>
        <end position="97"/>
    </location>
</feature>
<dbReference type="PANTHER" id="PTHR35011:SF2">
    <property type="entry name" value="2,3-DIKETO-L-GULONATE TRAP TRANSPORTER SMALL PERMEASE PROTEIN YIAM"/>
    <property type="match status" value="1"/>
</dbReference>
<dbReference type="PANTHER" id="PTHR35011">
    <property type="entry name" value="2,3-DIKETO-L-GULONATE TRAP TRANSPORTER SMALL PERMEASE PROTEIN YIAM"/>
    <property type="match status" value="1"/>
</dbReference>
<evidence type="ECO:0000313" key="12">
    <source>
        <dbReference type="Proteomes" id="UP000596827"/>
    </source>
</evidence>
<dbReference type="GO" id="GO:0005886">
    <property type="term" value="C:plasma membrane"/>
    <property type="evidence" value="ECO:0007669"/>
    <property type="project" value="UniProtKB-SubCell"/>
</dbReference>
<comment type="caution">
    <text evidence="11">The sequence shown here is derived from an EMBL/GenBank/DDBJ whole genome shotgun (WGS) entry which is preliminary data.</text>
</comment>
<keyword evidence="7 9" id="KW-0472">Membrane</keyword>
<dbReference type="InterPro" id="IPR007387">
    <property type="entry name" value="TRAP_DctQ"/>
</dbReference>
<protein>
    <recommendedName>
        <fullName evidence="9">TRAP transporter small permease protein</fullName>
    </recommendedName>
</protein>
<feature type="transmembrane region" description="Helical" evidence="9">
    <location>
        <begin position="117"/>
        <end position="138"/>
    </location>
</feature>
<comment type="similarity">
    <text evidence="8 9">Belongs to the TRAP transporter small permease family.</text>
</comment>
<keyword evidence="2 9" id="KW-0813">Transport</keyword>
<evidence type="ECO:0000256" key="6">
    <source>
        <dbReference type="ARBA" id="ARBA00022989"/>
    </source>
</evidence>
<dbReference type="Proteomes" id="UP000596827">
    <property type="component" value="Unassembled WGS sequence"/>
</dbReference>
<feature type="transmembrane region" description="Helical" evidence="9">
    <location>
        <begin position="42"/>
        <end position="60"/>
    </location>
</feature>
<gene>
    <name evidence="11" type="ORF">H8R02_28995</name>
</gene>
<keyword evidence="6 9" id="KW-1133">Transmembrane helix</keyword>
<keyword evidence="5 9" id="KW-0812">Transmembrane</keyword>
<accession>A0A923S5Z8</accession>
<feature type="domain" description="Tripartite ATP-independent periplasmic transporters DctQ component" evidence="10">
    <location>
        <begin position="54"/>
        <end position="182"/>
    </location>
</feature>
<keyword evidence="4 9" id="KW-0997">Cell inner membrane</keyword>
<dbReference type="Pfam" id="PF04290">
    <property type="entry name" value="DctQ"/>
    <property type="match status" value="1"/>
</dbReference>
<dbReference type="GO" id="GO:0022857">
    <property type="term" value="F:transmembrane transporter activity"/>
    <property type="evidence" value="ECO:0007669"/>
    <property type="project" value="UniProtKB-UniRule"/>
</dbReference>
<evidence type="ECO:0000256" key="4">
    <source>
        <dbReference type="ARBA" id="ARBA00022519"/>
    </source>
</evidence>
<name>A0A923S5Z8_9BURK</name>
<evidence type="ECO:0000259" key="10">
    <source>
        <dbReference type="Pfam" id="PF04290"/>
    </source>
</evidence>
<evidence type="ECO:0000313" key="11">
    <source>
        <dbReference type="EMBL" id="MBC5768533.1"/>
    </source>
</evidence>
<comment type="subcellular location">
    <subcellularLocation>
        <location evidence="1 9">Cell inner membrane</location>
        <topology evidence="1 9">Multi-pass membrane protein</topology>
    </subcellularLocation>
</comment>
<reference evidence="11" key="1">
    <citation type="submission" date="2020-08" db="EMBL/GenBank/DDBJ databases">
        <title>Ramlibacter sp. GTP1 16S ribosomal RNA gene genome sequencing and assembly.</title>
        <authorList>
            <person name="Kang M."/>
        </authorList>
    </citation>
    <scope>NUCLEOTIDE SEQUENCE</scope>
    <source>
        <strain evidence="11">GTP1</strain>
    </source>
</reference>
<evidence type="ECO:0000256" key="7">
    <source>
        <dbReference type="ARBA" id="ARBA00023136"/>
    </source>
</evidence>
<proteinExistence type="inferred from homology"/>
<dbReference type="EMBL" id="JACORU010000018">
    <property type="protein sequence ID" value="MBC5768533.1"/>
    <property type="molecule type" value="Genomic_DNA"/>
</dbReference>
<sequence>MARHGRTGPGAEVNTALNDNLVAGAASAAKPAVSTKDHIESALATVFGLIFVGLACLVTVETISRKVFNVSLQGADELGGYALAVGSTIAFSLALMGRNHIRVDVFHELLPKKVQSFMNWFAIVSLAAFSVFISVVAFKVIADTLQYRSTAQTPWATPLIWPQGVWYAGLVIFALVACGYALRATGLLLTGRTDVLNRDFHPKSAKEELKEELDDLAQRQAVEQGAKP</sequence>
<feature type="transmembrane region" description="Helical" evidence="9">
    <location>
        <begin position="164"/>
        <end position="182"/>
    </location>
</feature>
<evidence type="ECO:0000256" key="9">
    <source>
        <dbReference type="RuleBase" id="RU369079"/>
    </source>
</evidence>
<evidence type="ECO:0000256" key="2">
    <source>
        <dbReference type="ARBA" id="ARBA00022448"/>
    </source>
</evidence>
<keyword evidence="3" id="KW-1003">Cell membrane</keyword>
<evidence type="ECO:0000256" key="1">
    <source>
        <dbReference type="ARBA" id="ARBA00004429"/>
    </source>
</evidence>
<comment type="function">
    <text evidence="9">Part of the tripartite ATP-independent periplasmic (TRAP) transport system.</text>
</comment>
<organism evidence="11 12">
    <name type="scientific">Ramlibacter albus</name>
    <dbReference type="NCBI Taxonomy" id="2079448"/>
    <lineage>
        <taxon>Bacteria</taxon>
        <taxon>Pseudomonadati</taxon>
        <taxon>Pseudomonadota</taxon>
        <taxon>Betaproteobacteria</taxon>
        <taxon>Burkholderiales</taxon>
        <taxon>Comamonadaceae</taxon>
        <taxon>Ramlibacter</taxon>
    </lineage>
</organism>
<evidence type="ECO:0000256" key="3">
    <source>
        <dbReference type="ARBA" id="ARBA00022475"/>
    </source>
</evidence>
<evidence type="ECO:0000256" key="5">
    <source>
        <dbReference type="ARBA" id="ARBA00022692"/>
    </source>
</evidence>